<evidence type="ECO:0000256" key="5">
    <source>
        <dbReference type="ARBA" id="ARBA00022692"/>
    </source>
</evidence>
<evidence type="ECO:0000259" key="9">
    <source>
        <dbReference type="Pfam" id="PF13231"/>
    </source>
</evidence>
<sequence length="704" mass="76725">MILLRNASRFHAGKANYGLAAAMALAMIYLISRGFGLYPAIFADEWLYSSSSRLMPLAESLLPSYLYLALYGHTSACGTGFLECARILNVVLFIGSAPFLYLVARRLCSPPVAALVAMLSLLGPVNSYTMYFMPEAMYFFGFVVLSWIALNWHDMPPLRYGLVIGAVLGLMSLVKIHALFLSPALVGFLLYLCWSQFRADWLRRFMTMAPLAVMTMAATKFLVGYLLAGQAGTTLFGTFYGNQAHSNGTAGRLLHMVPDAFINFSGHALALALLLGVAIACMVLQAASPAVRQETAPPQRLLQAYAVLTLGATLGMTVMFTASQVYEVGPAELMRLHLRYYSFVFPFLLIAAAATLSAQDRDSKLQRWLVAAPLAALILFGMWKLNALYKPLISDGPEIYAMAHRRVGFLALALVHLVVLGVWVWRRRLGVALFLFGFLPLLLIKSEVDMRAHAKLMRQPNIVDQAGEAAHHYLTREQLSKLVVVGDIGSGTPQRALFQVDAPGADWIAIPPDSPFDSSEIPPGRDWVLILGNHALQPELKPVLANGYYALVKAAGLAGKVSPVAMQQASDSSKTIGPDAPPGEALTARVEGLSGSEKWGAWSEAKHIRFQFDQPLPAKLSVTLKGNAFGPNIGRDFILEVGGQRQRFKLTDQAEERLLVFDTDGTVKNMTIEVPEPVSPLELGFGPDGRKLGMALHTLAIGTR</sequence>
<dbReference type="Pfam" id="PF22895">
    <property type="entry name" value="DUF7024"/>
    <property type="match status" value="1"/>
</dbReference>
<reference evidence="11 12" key="1">
    <citation type="submission" date="2019-11" db="EMBL/GenBank/DDBJ databases">
        <title>Type strains purchased from KCTC, JCM and DSMZ.</title>
        <authorList>
            <person name="Lu H."/>
        </authorList>
    </citation>
    <scope>NUCLEOTIDE SEQUENCE [LARGE SCALE GENOMIC DNA]</scope>
    <source>
        <strain evidence="11 12">KCTC 42409</strain>
    </source>
</reference>
<keyword evidence="5 8" id="KW-0812">Transmembrane</keyword>
<feature type="transmembrane region" description="Helical" evidence="8">
    <location>
        <begin position="431"/>
        <end position="448"/>
    </location>
</feature>
<dbReference type="GO" id="GO:0005886">
    <property type="term" value="C:plasma membrane"/>
    <property type="evidence" value="ECO:0007669"/>
    <property type="project" value="UniProtKB-SubCell"/>
</dbReference>
<accession>A0A6L6PTI9</accession>
<feature type="transmembrane region" description="Helical" evidence="8">
    <location>
        <begin position="136"/>
        <end position="154"/>
    </location>
</feature>
<evidence type="ECO:0000256" key="8">
    <source>
        <dbReference type="SAM" id="Phobius"/>
    </source>
</evidence>
<evidence type="ECO:0000259" key="10">
    <source>
        <dbReference type="Pfam" id="PF22895"/>
    </source>
</evidence>
<dbReference type="EMBL" id="WNLA01000001">
    <property type="protein sequence ID" value="MTW00810.1"/>
    <property type="molecule type" value="Genomic_DNA"/>
</dbReference>
<dbReference type="Proteomes" id="UP000484015">
    <property type="component" value="Unassembled WGS sequence"/>
</dbReference>
<feature type="transmembrane region" description="Helical" evidence="8">
    <location>
        <begin position="160"/>
        <end position="193"/>
    </location>
</feature>
<proteinExistence type="predicted"/>
<keyword evidence="7 8" id="KW-0472">Membrane</keyword>
<feature type="transmembrane region" description="Helical" evidence="8">
    <location>
        <begin position="21"/>
        <end position="42"/>
    </location>
</feature>
<gene>
    <name evidence="11" type="ORF">GM668_01785</name>
</gene>
<protein>
    <submittedName>
        <fullName evidence="11">Uncharacterized protein</fullName>
    </submittedName>
</protein>
<dbReference type="InterPro" id="IPR054288">
    <property type="entry name" value="DUF7024"/>
</dbReference>
<evidence type="ECO:0000313" key="11">
    <source>
        <dbReference type="EMBL" id="MTW00810.1"/>
    </source>
</evidence>
<evidence type="ECO:0000256" key="4">
    <source>
        <dbReference type="ARBA" id="ARBA00022679"/>
    </source>
</evidence>
<keyword evidence="2" id="KW-1003">Cell membrane</keyword>
<name>A0A6L6PTI9_9BURK</name>
<dbReference type="PANTHER" id="PTHR33908:SF11">
    <property type="entry name" value="MEMBRANE PROTEIN"/>
    <property type="match status" value="1"/>
</dbReference>
<feature type="transmembrane region" description="Helical" evidence="8">
    <location>
        <begin position="205"/>
        <end position="228"/>
    </location>
</feature>
<dbReference type="GO" id="GO:0009103">
    <property type="term" value="P:lipopolysaccharide biosynthetic process"/>
    <property type="evidence" value="ECO:0007669"/>
    <property type="project" value="UniProtKB-ARBA"/>
</dbReference>
<keyword evidence="6 8" id="KW-1133">Transmembrane helix</keyword>
<dbReference type="RefSeq" id="WP_155437209.1">
    <property type="nucleotide sequence ID" value="NZ_WNLA01000001.1"/>
</dbReference>
<feature type="transmembrane region" description="Helical" evidence="8">
    <location>
        <begin position="261"/>
        <end position="284"/>
    </location>
</feature>
<keyword evidence="4" id="KW-0808">Transferase</keyword>
<dbReference type="InterPro" id="IPR050297">
    <property type="entry name" value="LipidA_mod_glycosyltrf_83"/>
</dbReference>
<feature type="transmembrane region" description="Helical" evidence="8">
    <location>
        <begin position="338"/>
        <end position="356"/>
    </location>
</feature>
<feature type="transmembrane region" description="Helical" evidence="8">
    <location>
        <begin position="62"/>
        <end position="82"/>
    </location>
</feature>
<evidence type="ECO:0000256" key="7">
    <source>
        <dbReference type="ARBA" id="ARBA00023136"/>
    </source>
</evidence>
<feature type="domain" description="DUF7024" evidence="10">
    <location>
        <begin position="587"/>
        <end position="701"/>
    </location>
</feature>
<dbReference type="InterPro" id="IPR038731">
    <property type="entry name" value="RgtA/B/C-like"/>
</dbReference>
<feature type="transmembrane region" description="Helical" evidence="8">
    <location>
        <begin position="87"/>
        <end position="104"/>
    </location>
</feature>
<evidence type="ECO:0000313" key="12">
    <source>
        <dbReference type="Proteomes" id="UP000484015"/>
    </source>
</evidence>
<evidence type="ECO:0000256" key="2">
    <source>
        <dbReference type="ARBA" id="ARBA00022475"/>
    </source>
</evidence>
<dbReference type="GO" id="GO:0016763">
    <property type="term" value="F:pentosyltransferase activity"/>
    <property type="evidence" value="ECO:0007669"/>
    <property type="project" value="TreeGrafter"/>
</dbReference>
<keyword evidence="3" id="KW-0328">Glycosyltransferase</keyword>
<feature type="transmembrane region" description="Helical" evidence="8">
    <location>
        <begin position="305"/>
        <end position="326"/>
    </location>
</feature>
<evidence type="ECO:0000256" key="6">
    <source>
        <dbReference type="ARBA" id="ARBA00022989"/>
    </source>
</evidence>
<organism evidence="11 12">
    <name type="scientific">Pseudoduganella ginsengisoli</name>
    <dbReference type="NCBI Taxonomy" id="1462440"/>
    <lineage>
        <taxon>Bacteria</taxon>
        <taxon>Pseudomonadati</taxon>
        <taxon>Pseudomonadota</taxon>
        <taxon>Betaproteobacteria</taxon>
        <taxon>Burkholderiales</taxon>
        <taxon>Oxalobacteraceae</taxon>
        <taxon>Telluria group</taxon>
        <taxon>Pseudoduganella</taxon>
    </lineage>
</organism>
<keyword evidence="12" id="KW-1185">Reference proteome</keyword>
<comment type="caution">
    <text evidence="11">The sequence shown here is derived from an EMBL/GenBank/DDBJ whole genome shotgun (WGS) entry which is preliminary data.</text>
</comment>
<feature type="transmembrane region" description="Helical" evidence="8">
    <location>
        <begin position="368"/>
        <end position="387"/>
    </location>
</feature>
<evidence type="ECO:0000256" key="3">
    <source>
        <dbReference type="ARBA" id="ARBA00022676"/>
    </source>
</evidence>
<dbReference type="OrthoDB" id="9767863at2"/>
<dbReference type="Pfam" id="PF13231">
    <property type="entry name" value="PMT_2"/>
    <property type="match status" value="1"/>
</dbReference>
<dbReference type="AlphaFoldDB" id="A0A6L6PTI9"/>
<evidence type="ECO:0000256" key="1">
    <source>
        <dbReference type="ARBA" id="ARBA00004651"/>
    </source>
</evidence>
<comment type="subcellular location">
    <subcellularLocation>
        <location evidence="1">Cell membrane</location>
        <topology evidence="1">Multi-pass membrane protein</topology>
    </subcellularLocation>
</comment>
<dbReference type="PANTHER" id="PTHR33908">
    <property type="entry name" value="MANNOSYLTRANSFERASE YKCB-RELATED"/>
    <property type="match status" value="1"/>
</dbReference>
<feature type="transmembrane region" description="Helical" evidence="8">
    <location>
        <begin position="407"/>
        <end position="424"/>
    </location>
</feature>
<feature type="domain" description="Glycosyltransferase RgtA/B/C/D-like" evidence="9">
    <location>
        <begin position="85"/>
        <end position="217"/>
    </location>
</feature>